<proteinExistence type="predicted"/>
<evidence type="ECO:0000313" key="4">
    <source>
        <dbReference type="WBParaSite" id="TMUE_3000011910.1"/>
    </source>
</evidence>
<reference evidence="2" key="1">
    <citation type="submission" date="2014-03" db="EMBL/GenBank/DDBJ databases">
        <title>The whipworm genome and dual-species transcriptomics of an intimate host-pathogen interaction.</title>
        <authorList>
            <person name="Foth B.J."/>
            <person name="Tsai I.J."/>
            <person name="Reid A.J."/>
            <person name="Bancroft A.J."/>
            <person name="Nichol S."/>
            <person name="Tracey A."/>
            <person name="Holroyd N."/>
            <person name="Cotton J.A."/>
            <person name="Stanley E.J."/>
            <person name="Zarowiecki M."/>
            <person name="Liu J.Z."/>
            <person name="Huckvale T."/>
            <person name="Cooper P.J."/>
            <person name="Grencis R.K."/>
            <person name="Berriman M."/>
        </authorList>
    </citation>
    <scope>NUCLEOTIDE SEQUENCE [LARGE SCALE GENOMIC DNA]</scope>
    <source>
        <strain evidence="2">Edinburgh</strain>
    </source>
</reference>
<protein>
    <submittedName>
        <fullName evidence="3 4">Uncharacterized protein</fullName>
    </submittedName>
</protein>
<evidence type="ECO:0000313" key="2">
    <source>
        <dbReference type="Proteomes" id="UP000046395"/>
    </source>
</evidence>
<keyword evidence="2" id="KW-1185">Reference proteome</keyword>
<organism evidence="2 4">
    <name type="scientific">Trichuris muris</name>
    <name type="common">Mouse whipworm</name>
    <dbReference type="NCBI Taxonomy" id="70415"/>
    <lineage>
        <taxon>Eukaryota</taxon>
        <taxon>Metazoa</taxon>
        <taxon>Ecdysozoa</taxon>
        <taxon>Nematoda</taxon>
        <taxon>Enoplea</taxon>
        <taxon>Dorylaimia</taxon>
        <taxon>Trichinellida</taxon>
        <taxon>Trichuridae</taxon>
        <taxon>Trichuris</taxon>
    </lineage>
</organism>
<accession>A0A5S6QXC4</accession>
<evidence type="ECO:0000313" key="3">
    <source>
        <dbReference type="WBParaSite" id="TMUE_0000002288.1"/>
    </source>
</evidence>
<feature type="region of interest" description="Disordered" evidence="1">
    <location>
        <begin position="1"/>
        <end position="44"/>
    </location>
</feature>
<name>A0A5S6QXC4_TRIMR</name>
<sequence length="105" mass="11416">MTNDHQGRPYEFQLEETSSREGAVSSEGSFMGSRASTSSSNRSLQIMDTTLTTAARTSADSISLDSVSQDTLEEQASLAGEQRRGRTIKRACMVEWANPGRSSVH</sequence>
<dbReference type="WBParaSite" id="TMUE_0000002288.1">
    <property type="protein sequence ID" value="TMUE_0000002288.1"/>
    <property type="gene ID" value="WBGene00298136"/>
</dbReference>
<dbReference type="Proteomes" id="UP000046395">
    <property type="component" value="Unassembled WGS sequence"/>
</dbReference>
<dbReference type="AlphaFoldDB" id="A0A5S6QXC4"/>
<evidence type="ECO:0000256" key="1">
    <source>
        <dbReference type="SAM" id="MobiDB-lite"/>
    </source>
</evidence>
<reference evidence="3 4" key="2">
    <citation type="submission" date="2019-12" db="UniProtKB">
        <authorList>
            <consortium name="WormBaseParasite"/>
        </authorList>
    </citation>
    <scope>IDENTIFICATION</scope>
</reference>
<dbReference type="WBParaSite" id="TMUE_3000011910.1">
    <property type="protein sequence ID" value="TMUE_3000011910.1"/>
    <property type="gene ID" value="WBGene00291036"/>
</dbReference>
<feature type="compositionally biased region" description="Low complexity" evidence="1">
    <location>
        <begin position="33"/>
        <end position="43"/>
    </location>
</feature>